<name>B7VRR7_VIBA3</name>
<reference evidence="1 2" key="1">
    <citation type="submission" date="2009-02" db="EMBL/GenBank/DDBJ databases">
        <title>Vibrio splendidus str. LGP32 complete genome.</title>
        <authorList>
            <person name="Mazel D."/>
            <person name="Le Roux F."/>
        </authorList>
    </citation>
    <scope>NUCLEOTIDE SEQUENCE [LARGE SCALE GENOMIC DNA]</scope>
    <source>
        <strain evidence="1 2">LGP32</strain>
    </source>
</reference>
<accession>B7VRR7</accession>
<evidence type="ECO:0000313" key="2">
    <source>
        <dbReference type="Proteomes" id="UP000009100"/>
    </source>
</evidence>
<dbReference type="HOGENOM" id="CLU_3067549_0_0_6"/>
<dbReference type="KEGG" id="vsp:VS_II0665"/>
<sequence>MALFNAPLSSGINKTCYAIMLQMSRYARGSEVFRYSKHNKMIGLPIPNPSIFK</sequence>
<evidence type="ECO:0000313" key="1">
    <source>
        <dbReference type="EMBL" id="CAV26313.1"/>
    </source>
</evidence>
<protein>
    <submittedName>
        <fullName evidence="1">Uncharacterized protein</fullName>
    </submittedName>
</protein>
<dbReference type="AlphaFoldDB" id="B7VRR7"/>
<dbReference type="STRING" id="575788.VS_II0665"/>
<dbReference type="EMBL" id="FM954973">
    <property type="protein sequence ID" value="CAV26313.1"/>
    <property type="molecule type" value="Genomic_DNA"/>
</dbReference>
<organism evidence="1 2">
    <name type="scientific">Vibrio atlanticus (strain LGP32)</name>
    <name type="common">Vibrio splendidus (strain Mel32)</name>
    <dbReference type="NCBI Taxonomy" id="575788"/>
    <lineage>
        <taxon>Bacteria</taxon>
        <taxon>Pseudomonadati</taxon>
        <taxon>Pseudomonadota</taxon>
        <taxon>Gammaproteobacteria</taxon>
        <taxon>Vibrionales</taxon>
        <taxon>Vibrionaceae</taxon>
        <taxon>Vibrio</taxon>
    </lineage>
</organism>
<gene>
    <name evidence="1" type="ordered locus">VS_II0665</name>
</gene>
<dbReference type="Proteomes" id="UP000009100">
    <property type="component" value="Chromosome 2"/>
</dbReference>
<proteinExistence type="predicted"/>